<dbReference type="InterPro" id="IPR006076">
    <property type="entry name" value="FAD-dep_OxRdtase"/>
</dbReference>
<evidence type="ECO:0000256" key="1">
    <source>
        <dbReference type="ARBA" id="ARBA00023002"/>
    </source>
</evidence>
<protein>
    <recommendedName>
        <fullName evidence="2">FAD dependent oxidoreductase domain-containing protein</fullName>
    </recommendedName>
</protein>
<organism evidence="3">
    <name type="scientific">marine metagenome</name>
    <dbReference type="NCBI Taxonomy" id="408172"/>
    <lineage>
        <taxon>unclassified sequences</taxon>
        <taxon>metagenomes</taxon>
        <taxon>ecological metagenomes</taxon>
    </lineage>
</organism>
<evidence type="ECO:0000259" key="2">
    <source>
        <dbReference type="Pfam" id="PF01266"/>
    </source>
</evidence>
<name>A0A382DIY5_9ZZZZ</name>
<keyword evidence="1" id="KW-0560">Oxidoreductase</keyword>
<sequence>MRNRKIAVIGAGIVGASVAFHLSQHGIDVSVFDKNQPGDGASGHSFAWINAFSKQPRHYYDLNYRSMDRWPRFSENLGEDIGLRWGGNVTYCSDPDEGRRLASECERLNSWGYSARLISMEELSSFEPNLKIGQFHTGIYTPDEGHVLPVKVAEACLHKVQEAGGKAYVNTPVDSITQSADKVFLRLDDQEMEFDQVVIAAGIDSTKLAKTAGINLPQRRSPGVVVKTTPLPSFIHSLATIYLPPISKEEKEIHIRQDIDGAVMIGAGDQESETEDDSQEYANKLIQRAALYFDQLSGVEAIRVPVGLRPMPEDDLPVIGFSPGHNNIYLTLMHSGVTLAPLVGALAALEMVTGIPNGDLDPYRPDRFASKN</sequence>
<proteinExistence type="predicted"/>
<feature type="domain" description="FAD dependent oxidoreductase" evidence="2">
    <location>
        <begin position="5"/>
        <end position="348"/>
    </location>
</feature>
<reference evidence="3" key="1">
    <citation type="submission" date="2018-05" db="EMBL/GenBank/DDBJ databases">
        <authorList>
            <person name="Lanie J.A."/>
            <person name="Ng W.-L."/>
            <person name="Kazmierczak K.M."/>
            <person name="Andrzejewski T.M."/>
            <person name="Davidsen T.M."/>
            <person name="Wayne K.J."/>
            <person name="Tettelin H."/>
            <person name="Glass J.I."/>
            <person name="Rusch D."/>
            <person name="Podicherti R."/>
            <person name="Tsui H.-C.T."/>
            <person name="Winkler M.E."/>
        </authorList>
    </citation>
    <scope>NUCLEOTIDE SEQUENCE</scope>
</reference>
<dbReference type="GO" id="GO:0005737">
    <property type="term" value="C:cytoplasm"/>
    <property type="evidence" value="ECO:0007669"/>
    <property type="project" value="TreeGrafter"/>
</dbReference>
<dbReference type="InterPro" id="IPR036188">
    <property type="entry name" value="FAD/NAD-bd_sf"/>
</dbReference>
<dbReference type="AlphaFoldDB" id="A0A382DIY5"/>
<dbReference type="Gene3D" id="3.30.9.10">
    <property type="entry name" value="D-Amino Acid Oxidase, subunit A, domain 2"/>
    <property type="match status" value="1"/>
</dbReference>
<dbReference type="Gene3D" id="3.50.50.60">
    <property type="entry name" value="FAD/NAD(P)-binding domain"/>
    <property type="match status" value="1"/>
</dbReference>
<dbReference type="SUPFAM" id="SSF51905">
    <property type="entry name" value="FAD/NAD(P)-binding domain"/>
    <property type="match status" value="1"/>
</dbReference>
<evidence type="ECO:0000313" key="3">
    <source>
        <dbReference type="EMBL" id="SVB38430.1"/>
    </source>
</evidence>
<accession>A0A382DIY5</accession>
<dbReference type="EMBL" id="UINC01039647">
    <property type="protein sequence ID" value="SVB38430.1"/>
    <property type="molecule type" value="Genomic_DNA"/>
</dbReference>
<gene>
    <name evidence="3" type="ORF">METZ01_LOCUS191284</name>
</gene>
<dbReference type="Pfam" id="PF01266">
    <property type="entry name" value="DAO"/>
    <property type="match status" value="1"/>
</dbReference>
<dbReference type="PANTHER" id="PTHR13847:SF289">
    <property type="entry name" value="GLYCINE OXIDASE"/>
    <property type="match status" value="1"/>
</dbReference>
<dbReference type="PANTHER" id="PTHR13847">
    <property type="entry name" value="SARCOSINE DEHYDROGENASE-RELATED"/>
    <property type="match status" value="1"/>
</dbReference>
<dbReference type="GO" id="GO:0016491">
    <property type="term" value="F:oxidoreductase activity"/>
    <property type="evidence" value="ECO:0007669"/>
    <property type="project" value="UniProtKB-KW"/>
</dbReference>